<dbReference type="Pfam" id="PF01498">
    <property type="entry name" value="HTH_Tnp_Tc3_2"/>
    <property type="match status" value="1"/>
</dbReference>
<dbReference type="GeneTree" id="ENSGT00940000176997"/>
<sequence length="184" mass="20966">NAVVPTHVIEHCLAHPTYCFTFVHDALTFRKVKVSVSTVSFTIKRHSESGVHSHRKTSDRPKEITESKDKRLTGQQLQVQLNSGHRKQVLVSTVKRRLQATGLTGQIAARKPLLRRQNKTKRLASVMKRCHRTTEDWKKVLWTDESKLEIFGSSLRIFICCRVGEKMAVCLQSVIASLPIWGCH</sequence>
<dbReference type="GO" id="GO:0003677">
    <property type="term" value="F:DNA binding"/>
    <property type="evidence" value="ECO:0007669"/>
    <property type="project" value="InterPro"/>
</dbReference>
<reference evidence="3" key="2">
    <citation type="submission" date="2025-08" db="UniProtKB">
        <authorList>
            <consortium name="Ensembl"/>
        </authorList>
    </citation>
    <scope>IDENTIFICATION</scope>
</reference>
<feature type="region of interest" description="Disordered" evidence="1">
    <location>
        <begin position="46"/>
        <end position="69"/>
    </location>
</feature>
<dbReference type="AlphaFoldDB" id="A0A3P9BT40"/>
<proteinExistence type="predicted"/>
<dbReference type="InterPro" id="IPR036397">
    <property type="entry name" value="RNaseH_sf"/>
</dbReference>
<dbReference type="Ensembl" id="ENSMZET00005013225.1">
    <property type="protein sequence ID" value="ENSMZEP00005012781.1"/>
    <property type="gene ID" value="ENSMZEG00005009594.1"/>
</dbReference>
<reference evidence="3 4" key="1">
    <citation type="journal article" date="2014" name="Nature">
        <title>The genomic substrate for adaptive radiation in African cichlid fish.</title>
        <authorList>
            <person name="Brawand D."/>
            <person name="Wagner C.E."/>
            <person name="Li Y.I."/>
            <person name="Malinsky M."/>
            <person name="Keller I."/>
            <person name="Fan S."/>
            <person name="Simakov O."/>
            <person name="Ng A.Y."/>
            <person name="Lim Z.W."/>
            <person name="Bezault E."/>
            <person name="Turner-Maier J."/>
            <person name="Johnson J."/>
            <person name="Alcazar R."/>
            <person name="Noh H.J."/>
            <person name="Russell P."/>
            <person name="Aken B."/>
            <person name="Alfoldi J."/>
            <person name="Amemiya C."/>
            <person name="Azzouzi N."/>
            <person name="Baroiller J.F."/>
            <person name="Barloy-Hubler F."/>
            <person name="Berlin A."/>
            <person name="Bloomquist R."/>
            <person name="Carleton K.L."/>
            <person name="Conte M.A."/>
            <person name="D'Cotta H."/>
            <person name="Eshel O."/>
            <person name="Gaffney L."/>
            <person name="Galibert F."/>
            <person name="Gante H.F."/>
            <person name="Gnerre S."/>
            <person name="Greuter L."/>
            <person name="Guyon R."/>
            <person name="Haddad N.S."/>
            <person name="Haerty W."/>
            <person name="Harris R.M."/>
            <person name="Hofmann H.A."/>
            <person name="Hourlier T."/>
            <person name="Hulata G."/>
            <person name="Jaffe D.B."/>
            <person name="Lara M."/>
            <person name="Lee A.P."/>
            <person name="MacCallum I."/>
            <person name="Mwaiko S."/>
            <person name="Nikaido M."/>
            <person name="Nishihara H."/>
            <person name="Ozouf-Costaz C."/>
            <person name="Penman D.J."/>
            <person name="Przybylski D."/>
            <person name="Rakotomanga M."/>
            <person name="Renn S.C.P."/>
            <person name="Ribeiro F.J."/>
            <person name="Ron M."/>
            <person name="Salzburger W."/>
            <person name="Sanchez-Pulido L."/>
            <person name="Santos M.E."/>
            <person name="Searle S."/>
            <person name="Sharpe T."/>
            <person name="Swofford R."/>
            <person name="Tan F.J."/>
            <person name="Williams L."/>
            <person name="Young S."/>
            <person name="Yin S."/>
            <person name="Okada N."/>
            <person name="Kocher T.D."/>
            <person name="Miska E.A."/>
            <person name="Lander E.S."/>
            <person name="Venkatesh B."/>
            <person name="Fernald R.D."/>
            <person name="Meyer A."/>
            <person name="Ponting C.P."/>
            <person name="Streelman J.T."/>
            <person name="Lindblad-Toh K."/>
            <person name="Seehausen O."/>
            <person name="Di Palma F."/>
        </authorList>
    </citation>
    <scope>NUCLEOTIDE SEQUENCE</scope>
</reference>
<evidence type="ECO:0000313" key="4">
    <source>
        <dbReference type="Proteomes" id="UP000265160"/>
    </source>
</evidence>
<dbReference type="InterPro" id="IPR002492">
    <property type="entry name" value="Transposase_Tc1-like"/>
</dbReference>
<dbReference type="Proteomes" id="UP000265160">
    <property type="component" value="LG1"/>
</dbReference>
<keyword evidence="4" id="KW-1185">Reference proteome</keyword>
<name>A0A3P9BT40_9CICH</name>
<feature type="domain" description="Transposase Tc1-like" evidence="2">
    <location>
        <begin position="68"/>
        <end position="123"/>
    </location>
</feature>
<accession>A0A3P9BT40</accession>
<organism evidence="3 4">
    <name type="scientific">Maylandia zebra</name>
    <name type="common">zebra mbuna</name>
    <dbReference type="NCBI Taxonomy" id="106582"/>
    <lineage>
        <taxon>Eukaryota</taxon>
        <taxon>Metazoa</taxon>
        <taxon>Chordata</taxon>
        <taxon>Craniata</taxon>
        <taxon>Vertebrata</taxon>
        <taxon>Euteleostomi</taxon>
        <taxon>Actinopterygii</taxon>
        <taxon>Neopterygii</taxon>
        <taxon>Teleostei</taxon>
        <taxon>Neoteleostei</taxon>
        <taxon>Acanthomorphata</taxon>
        <taxon>Ovalentaria</taxon>
        <taxon>Cichlomorphae</taxon>
        <taxon>Cichliformes</taxon>
        <taxon>Cichlidae</taxon>
        <taxon>African cichlids</taxon>
        <taxon>Pseudocrenilabrinae</taxon>
        <taxon>Haplochromini</taxon>
        <taxon>Maylandia</taxon>
        <taxon>Maylandia zebra complex</taxon>
    </lineage>
</organism>
<dbReference type="GO" id="GO:0006313">
    <property type="term" value="P:DNA transposition"/>
    <property type="evidence" value="ECO:0007669"/>
    <property type="project" value="InterPro"/>
</dbReference>
<evidence type="ECO:0000313" key="3">
    <source>
        <dbReference type="Ensembl" id="ENSMZEP00005012781.1"/>
    </source>
</evidence>
<dbReference type="STRING" id="106582.ENSMZEP00005012781"/>
<protein>
    <recommendedName>
        <fullName evidence="2">Transposase Tc1-like domain-containing protein</fullName>
    </recommendedName>
</protein>
<dbReference type="Gene3D" id="3.30.420.10">
    <property type="entry name" value="Ribonuclease H-like superfamily/Ribonuclease H"/>
    <property type="match status" value="1"/>
</dbReference>
<reference evidence="3" key="3">
    <citation type="submission" date="2025-09" db="UniProtKB">
        <authorList>
            <consortium name="Ensembl"/>
        </authorList>
    </citation>
    <scope>IDENTIFICATION</scope>
</reference>
<evidence type="ECO:0000259" key="2">
    <source>
        <dbReference type="Pfam" id="PF01498"/>
    </source>
</evidence>
<evidence type="ECO:0000256" key="1">
    <source>
        <dbReference type="SAM" id="MobiDB-lite"/>
    </source>
</evidence>
<dbReference type="GO" id="GO:0015074">
    <property type="term" value="P:DNA integration"/>
    <property type="evidence" value="ECO:0007669"/>
    <property type="project" value="InterPro"/>
</dbReference>